<dbReference type="InterPro" id="IPR036388">
    <property type="entry name" value="WH-like_DNA-bd_sf"/>
</dbReference>
<name>A0ABP6UTJ1_9ACTN</name>
<proteinExistence type="predicted"/>
<protein>
    <submittedName>
        <fullName evidence="2">Helix-turn-helix domain-containing protein</fullName>
    </submittedName>
</protein>
<sequence length="240" mass="25031">MNNSLPGTAARRTLGPAPSSGRGGPHLSPSRAALLDTLRAQTEPTTLGALASSTGLHPNTLREHLDALIDHRLAARFAAEPSGRGRPAWLYEATDPEPGGSSEYAGLAAALARSIHRRSTSPVDDAVDAGRGWGRDLASRRPAARGSSATAARRSVVELLDDMGFAPQTDARATSVRLTRCPLLEAAHQYPDVVCGVHLGLAQGALEEYGADPDGADLLPFAEPGACRLHLARHAPGRPA</sequence>
<reference evidence="3" key="1">
    <citation type="journal article" date="2019" name="Int. J. Syst. Evol. Microbiol.">
        <title>The Global Catalogue of Microorganisms (GCM) 10K type strain sequencing project: providing services to taxonomists for standard genome sequencing and annotation.</title>
        <authorList>
            <consortium name="The Broad Institute Genomics Platform"/>
            <consortium name="The Broad Institute Genome Sequencing Center for Infectious Disease"/>
            <person name="Wu L."/>
            <person name="Ma J."/>
        </authorList>
    </citation>
    <scope>NUCLEOTIDE SEQUENCE [LARGE SCALE GENOMIC DNA]</scope>
    <source>
        <strain evidence="3">JCM 17460</strain>
    </source>
</reference>
<feature type="region of interest" description="Disordered" evidence="1">
    <location>
        <begin position="122"/>
        <end position="151"/>
    </location>
</feature>
<feature type="region of interest" description="Disordered" evidence="1">
    <location>
        <begin position="1"/>
        <end position="30"/>
    </location>
</feature>
<accession>A0ABP6UTJ1</accession>
<evidence type="ECO:0000313" key="3">
    <source>
        <dbReference type="Proteomes" id="UP001500301"/>
    </source>
</evidence>
<dbReference type="Gene3D" id="1.10.10.10">
    <property type="entry name" value="Winged helix-like DNA-binding domain superfamily/Winged helix DNA-binding domain"/>
    <property type="match status" value="1"/>
</dbReference>
<comment type="caution">
    <text evidence="2">The sequence shown here is derived from an EMBL/GenBank/DDBJ whole genome shotgun (WGS) entry which is preliminary data.</text>
</comment>
<organism evidence="2 3">
    <name type="scientific">Nocardioides daeguensis</name>
    <dbReference type="NCBI Taxonomy" id="908359"/>
    <lineage>
        <taxon>Bacteria</taxon>
        <taxon>Bacillati</taxon>
        <taxon>Actinomycetota</taxon>
        <taxon>Actinomycetes</taxon>
        <taxon>Propionibacteriales</taxon>
        <taxon>Nocardioidaceae</taxon>
        <taxon>Nocardioides</taxon>
    </lineage>
</organism>
<dbReference type="Proteomes" id="UP001500301">
    <property type="component" value="Unassembled WGS sequence"/>
</dbReference>
<feature type="compositionally biased region" description="Low complexity" evidence="1">
    <location>
        <begin position="140"/>
        <end position="151"/>
    </location>
</feature>
<dbReference type="InterPro" id="IPR036390">
    <property type="entry name" value="WH_DNA-bd_sf"/>
</dbReference>
<dbReference type="SUPFAM" id="SSF46785">
    <property type="entry name" value="Winged helix' DNA-binding domain"/>
    <property type="match status" value="1"/>
</dbReference>
<keyword evidence="3" id="KW-1185">Reference proteome</keyword>
<gene>
    <name evidence="2" type="ORF">GCM10022263_02920</name>
</gene>
<evidence type="ECO:0000313" key="2">
    <source>
        <dbReference type="EMBL" id="GAA3518603.1"/>
    </source>
</evidence>
<dbReference type="EMBL" id="BAABBB010000003">
    <property type="protein sequence ID" value="GAA3518603.1"/>
    <property type="molecule type" value="Genomic_DNA"/>
</dbReference>
<dbReference type="RefSeq" id="WP_257441233.1">
    <property type="nucleotide sequence ID" value="NZ_BAABBB010000003.1"/>
</dbReference>
<evidence type="ECO:0000256" key="1">
    <source>
        <dbReference type="SAM" id="MobiDB-lite"/>
    </source>
</evidence>
<dbReference type="Pfam" id="PF12840">
    <property type="entry name" value="HTH_20"/>
    <property type="match status" value="1"/>
</dbReference>